<protein>
    <submittedName>
        <fullName evidence="4">GAF domain-containing protein</fullName>
    </submittedName>
</protein>
<comment type="caution">
    <text evidence="4">The sequence shown here is derived from an EMBL/GenBank/DDBJ whole genome shotgun (WGS) entry which is preliminary data.</text>
</comment>
<dbReference type="SUPFAM" id="SSF81606">
    <property type="entry name" value="PP2C-like"/>
    <property type="match status" value="1"/>
</dbReference>
<dbReference type="InterPro" id="IPR029016">
    <property type="entry name" value="GAF-like_dom_sf"/>
</dbReference>
<dbReference type="PANTHER" id="PTHR43156">
    <property type="entry name" value="STAGE II SPORULATION PROTEIN E-RELATED"/>
    <property type="match status" value="1"/>
</dbReference>
<feature type="domain" description="GAF" evidence="2">
    <location>
        <begin position="27"/>
        <end position="172"/>
    </location>
</feature>
<name>A0A543FX89_9PSEU</name>
<dbReference type="AlphaFoldDB" id="A0A543FX89"/>
<dbReference type="GO" id="GO:0016791">
    <property type="term" value="F:phosphatase activity"/>
    <property type="evidence" value="ECO:0007669"/>
    <property type="project" value="TreeGrafter"/>
</dbReference>
<evidence type="ECO:0000259" key="3">
    <source>
        <dbReference type="SMART" id="SM00331"/>
    </source>
</evidence>
<dbReference type="InterPro" id="IPR003018">
    <property type="entry name" value="GAF"/>
</dbReference>
<dbReference type="Gene3D" id="3.60.40.10">
    <property type="entry name" value="PPM-type phosphatase domain"/>
    <property type="match status" value="1"/>
</dbReference>
<dbReference type="Gene3D" id="3.30.450.40">
    <property type="match status" value="1"/>
</dbReference>
<dbReference type="SUPFAM" id="SSF55781">
    <property type="entry name" value="GAF domain-like"/>
    <property type="match status" value="1"/>
</dbReference>
<evidence type="ECO:0000313" key="4">
    <source>
        <dbReference type="EMBL" id="TQM38441.1"/>
    </source>
</evidence>
<dbReference type="EMBL" id="VFPH01000002">
    <property type="protein sequence ID" value="TQM38441.1"/>
    <property type="molecule type" value="Genomic_DNA"/>
</dbReference>
<dbReference type="InterPro" id="IPR036457">
    <property type="entry name" value="PPM-type-like_dom_sf"/>
</dbReference>
<dbReference type="OrthoDB" id="118142at2"/>
<dbReference type="RefSeq" id="WP_142105113.1">
    <property type="nucleotide sequence ID" value="NZ_VFPH01000002.1"/>
</dbReference>
<reference evidence="4 5" key="1">
    <citation type="submission" date="2019-06" db="EMBL/GenBank/DDBJ databases">
        <title>Sequencing the genomes of 1000 actinobacteria strains.</title>
        <authorList>
            <person name="Klenk H.-P."/>
        </authorList>
    </citation>
    <scope>NUCLEOTIDE SEQUENCE [LARGE SCALE GENOMIC DNA]</scope>
    <source>
        <strain evidence="4 5">DSM 45511</strain>
    </source>
</reference>
<dbReference type="InterPro" id="IPR052016">
    <property type="entry name" value="Bact_Sigma-Reg"/>
</dbReference>
<dbReference type="Pfam" id="PF01590">
    <property type="entry name" value="GAF"/>
    <property type="match status" value="1"/>
</dbReference>
<organism evidence="4 5">
    <name type="scientific">Pseudonocardia cypriaca</name>
    <dbReference type="NCBI Taxonomy" id="882449"/>
    <lineage>
        <taxon>Bacteria</taxon>
        <taxon>Bacillati</taxon>
        <taxon>Actinomycetota</taxon>
        <taxon>Actinomycetes</taxon>
        <taxon>Pseudonocardiales</taxon>
        <taxon>Pseudonocardiaceae</taxon>
        <taxon>Pseudonocardia</taxon>
    </lineage>
</organism>
<evidence type="ECO:0000256" key="1">
    <source>
        <dbReference type="ARBA" id="ARBA00022801"/>
    </source>
</evidence>
<accession>A0A543FX89</accession>
<dbReference type="Pfam" id="PF07228">
    <property type="entry name" value="SpoIIE"/>
    <property type="match status" value="1"/>
</dbReference>
<gene>
    <name evidence="4" type="ORF">FB388_5678</name>
</gene>
<keyword evidence="5" id="KW-1185">Reference proteome</keyword>
<dbReference type="SMART" id="SM00331">
    <property type="entry name" value="PP2C_SIG"/>
    <property type="match status" value="1"/>
</dbReference>
<evidence type="ECO:0000313" key="5">
    <source>
        <dbReference type="Proteomes" id="UP000319818"/>
    </source>
</evidence>
<dbReference type="Proteomes" id="UP000319818">
    <property type="component" value="Unassembled WGS sequence"/>
</dbReference>
<keyword evidence="1" id="KW-0378">Hydrolase</keyword>
<dbReference type="PANTHER" id="PTHR43156:SF2">
    <property type="entry name" value="STAGE II SPORULATION PROTEIN E"/>
    <property type="match status" value="1"/>
</dbReference>
<dbReference type="SMART" id="SM00065">
    <property type="entry name" value="GAF"/>
    <property type="match status" value="1"/>
</dbReference>
<dbReference type="InterPro" id="IPR001932">
    <property type="entry name" value="PPM-type_phosphatase-like_dom"/>
</dbReference>
<proteinExistence type="predicted"/>
<sequence>MATDVQVPRERLRRIEAVTDTALGHLGVEALLVELLDRVRDLLEVDTAAVLLLDPSGQYLVATAARGIEEEVRQGVRIPLGKGFAGRIAATRAPVILETVDHSNVLNPILREKGICSLLGVPLMSGGEAIGVLHVGSLTSRIFTHDETELLQLAADRVALATQARQVQVSQAAAATLQRSLLPTKLPAVPGLEFASRYAPGGGGEVGGDWYDVFDVPSGHIYVVVGDVAGRGMDAAVAMGRLRTALRAYALQTQDPADLLARLDTHVRHHERGVMATVLCAVLSPSHDELVVSSAGHPQPISTSPDAPAEVVDVPPDLPVGIDPTHPRRTRSIALPPGHALFLYTDGLVERRGLSPDVGIQRLRAALCPGPADAICGKVMFELLGADTADDDVAVLMLSRLLVDGVESPMPN</sequence>
<evidence type="ECO:0000259" key="2">
    <source>
        <dbReference type="SMART" id="SM00065"/>
    </source>
</evidence>
<feature type="domain" description="PPM-type phosphatase" evidence="3">
    <location>
        <begin position="189"/>
        <end position="400"/>
    </location>
</feature>